<dbReference type="CDD" id="cd22340">
    <property type="entry name" value="NgoMIV-like"/>
    <property type="match status" value="1"/>
</dbReference>
<comment type="caution">
    <text evidence="1">The sequence shown here is derived from an EMBL/GenBank/DDBJ whole genome shotgun (WGS) entry which is preliminary data.</text>
</comment>
<dbReference type="InterPro" id="IPR011335">
    <property type="entry name" value="Restrct_endonuc-II-like"/>
</dbReference>
<keyword evidence="1" id="KW-0540">Nuclease</keyword>
<keyword evidence="1" id="KW-0378">Hydrolase</keyword>
<dbReference type="OrthoDB" id="5504137at2"/>
<evidence type="ECO:0000313" key="2">
    <source>
        <dbReference type="Proteomes" id="UP000256329"/>
    </source>
</evidence>
<sequence length="296" mass="33512">MKRGVSLIEEKRREYHRKLCTCVLGFREGIPTNADKKSKTSTRIARALASMISRSAGVELREIDAKPQELGGIFTTCTREFLEETFKSLDHARPGPWDFDTSQARLGIARYEPYIHLAALDELVKLLESKNPALATAFERDYLIIPDIVIARRPWPDEEINRGDLIIIEGDEYARYSPFRKKRDDQPSILHASISCKWTLRSDRAQNARTEALNLIRNRKGRTPHIVVVTGEPLPTRIASIALGTGDIDCVYHVALLELRQVIREAGNEDQADMLDQLVEGSRLRDISDLPLDLAI</sequence>
<reference evidence="1 2" key="1">
    <citation type="submission" date="2018-08" db="EMBL/GenBank/DDBJ databases">
        <title>Form III RuBisCO-mediated autotrophy in Thermodesulfobium bacteria.</title>
        <authorList>
            <person name="Toshchakov S.V."/>
            <person name="Kublanov I.V."/>
            <person name="Frolov E."/>
            <person name="Bonch-Osmolovskaya E.A."/>
            <person name="Tourova T.P."/>
            <person name="Chernych N.A."/>
            <person name="Lebedinsky A.V."/>
        </authorList>
    </citation>
    <scope>NUCLEOTIDE SEQUENCE [LARGE SCALE GENOMIC DNA]</scope>
    <source>
        <strain evidence="1 2">SR</strain>
    </source>
</reference>
<dbReference type="GO" id="GO:0009036">
    <property type="term" value="F:type II site-specific deoxyribonuclease activity"/>
    <property type="evidence" value="ECO:0007669"/>
    <property type="project" value="InterPro"/>
</dbReference>
<accession>A0A3D8P569</accession>
<keyword evidence="1" id="KW-0255">Endonuclease</keyword>
<evidence type="ECO:0000313" key="1">
    <source>
        <dbReference type="EMBL" id="RDV82971.1"/>
    </source>
</evidence>
<dbReference type="Pfam" id="PF09015">
    <property type="entry name" value="NgoMIV_restric"/>
    <property type="match status" value="1"/>
</dbReference>
<dbReference type="SUPFAM" id="SSF52980">
    <property type="entry name" value="Restriction endonuclease-like"/>
    <property type="match status" value="1"/>
</dbReference>
<dbReference type="AlphaFoldDB" id="A0A3D8P569"/>
<dbReference type="Gene3D" id="3.40.50.10010">
    <property type="entry name" value="Type-2 restriction enzyme NgoMIV"/>
    <property type="match status" value="1"/>
</dbReference>
<protein>
    <submittedName>
        <fullName evidence="1">Restriction endonuclease</fullName>
    </submittedName>
</protein>
<proteinExistence type="predicted"/>
<dbReference type="InterPro" id="IPR015105">
    <property type="entry name" value="NgoMIV"/>
</dbReference>
<gene>
    <name evidence="1" type="ORF">DXX99_06105</name>
</gene>
<keyword evidence="2" id="KW-1185">Reference proteome</keyword>
<organism evidence="1 2">
    <name type="scientific">Ammonifex thiophilus</name>
    <dbReference type="NCBI Taxonomy" id="444093"/>
    <lineage>
        <taxon>Bacteria</taxon>
        <taxon>Bacillati</taxon>
        <taxon>Bacillota</taxon>
        <taxon>Clostridia</taxon>
        <taxon>Thermoanaerobacterales</taxon>
        <taxon>Thermoanaerobacteraceae</taxon>
        <taxon>Ammonifex</taxon>
    </lineage>
</organism>
<dbReference type="InterPro" id="IPR037083">
    <property type="entry name" value="NgoMIV_sf"/>
</dbReference>
<name>A0A3D8P569_9THEO</name>
<dbReference type="EMBL" id="QSLN01000007">
    <property type="protein sequence ID" value="RDV82971.1"/>
    <property type="molecule type" value="Genomic_DNA"/>
</dbReference>
<dbReference type="GO" id="GO:0009307">
    <property type="term" value="P:DNA restriction-modification system"/>
    <property type="evidence" value="ECO:0007669"/>
    <property type="project" value="InterPro"/>
</dbReference>
<dbReference type="Proteomes" id="UP000256329">
    <property type="component" value="Unassembled WGS sequence"/>
</dbReference>